<comment type="similarity">
    <text evidence="3">Belongs to the CCNDBP1 family.</text>
</comment>
<dbReference type="GeneTree" id="ENSGT00390000018016"/>
<evidence type="ECO:0000256" key="5">
    <source>
        <dbReference type="ARBA" id="ARBA00023242"/>
    </source>
</evidence>
<organism evidence="9 10">
    <name type="scientific">Gadus morhua</name>
    <name type="common">Atlantic cod</name>
    <dbReference type="NCBI Taxonomy" id="8049"/>
    <lineage>
        <taxon>Eukaryota</taxon>
        <taxon>Metazoa</taxon>
        <taxon>Chordata</taxon>
        <taxon>Craniata</taxon>
        <taxon>Vertebrata</taxon>
        <taxon>Euteleostomi</taxon>
        <taxon>Actinopterygii</taxon>
        <taxon>Neopterygii</taxon>
        <taxon>Teleostei</taxon>
        <taxon>Neoteleostei</taxon>
        <taxon>Acanthomorphata</taxon>
        <taxon>Zeiogadaria</taxon>
        <taxon>Gadariae</taxon>
        <taxon>Gadiformes</taxon>
        <taxon>Gadoidei</taxon>
        <taxon>Gadidae</taxon>
        <taxon>Gadus</taxon>
    </lineage>
</organism>
<evidence type="ECO:0000313" key="9">
    <source>
        <dbReference type="Ensembl" id="ENSGMOP00000012009.2"/>
    </source>
</evidence>
<dbReference type="Pfam" id="PF20936">
    <property type="entry name" value="GCIP_C"/>
    <property type="match status" value="1"/>
</dbReference>
<dbReference type="Gene3D" id="1.20.1410.10">
    <property type="entry name" value="I/LWEQ domain"/>
    <property type="match status" value="1"/>
</dbReference>
<evidence type="ECO:0000313" key="10">
    <source>
        <dbReference type="Proteomes" id="UP000694546"/>
    </source>
</evidence>
<dbReference type="Pfam" id="PF13324">
    <property type="entry name" value="GCIP_N"/>
    <property type="match status" value="1"/>
</dbReference>
<sequence length="312" mass="34392">MSSDNSRGDISIPLRNLLNSIRCIRDRVRDGESNESDSEEFDLSNFWDTMNQAVKAVSQEATKLSLAFSTPPPPPHQKSILTMSTVYYWLPKSQGLSLRRAVRDASVEVLEGVGQLVEVILASPLQSLSQEQLTSTGGVWSACDRFPSLPRDNKASVMLALSAHIGVVKDAIEEIEQALLEEEDPFSDLLGDLDEEEEPRGNQDTYWSERDRRVIGPCQGLMKASGACLRKLSSAVRTNGDAGSAQNRAQLDDLEDFTCLSLPTLNFLLLSLTPPSRSSHVCGESELTWVQFLEAAVDHNLQKAKDLMQSDP</sequence>
<dbReference type="Gene3D" id="1.20.1420.10">
    <property type="entry name" value="Talin, central domain"/>
    <property type="match status" value="1"/>
</dbReference>
<name>A0A8C4ZCN0_GADMO</name>
<dbReference type="AlphaFoldDB" id="A0A8C4ZCN0"/>
<keyword evidence="5" id="KW-0539">Nucleus</keyword>
<dbReference type="InterPro" id="IPR049318">
    <property type="entry name" value="GCIP_C"/>
</dbReference>
<keyword evidence="4" id="KW-0963">Cytoplasm</keyword>
<evidence type="ECO:0000259" key="8">
    <source>
        <dbReference type="Pfam" id="PF20936"/>
    </source>
</evidence>
<dbReference type="PANTHER" id="PTHR15492">
    <property type="entry name" value="CYCLIN D1-BINDING PROTEIN 1"/>
    <property type="match status" value="1"/>
</dbReference>
<feature type="domain" description="Cyclin-D1-binding protein 1-like C-terminal" evidence="8">
    <location>
        <begin position="194"/>
        <end position="281"/>
    </location>
</feature>
<reference evidence="9" key="2">
    <citation type="submission" date="2025-09" db="UniProtKB">
        <authorList>
            <consortium name="Ensembl"/>
        </authorList>
    </citation>
    <scope>IDENTIFICATION</scope>
</reference>
<comment type="subcellular location">
    <subcellularLocation>
        <location evidence="2">Cytoplasm</location>
    </subcellularLocation>
    <subcellularLocation>
        <location evidence="1">Nucleus</location>
    </subcellularLocation>
</comment>
<dbReference type="InterPro" id="IPR026907">
    <property type="entry name" value="GCIP-like"/>
</dbReference>
<proteinExistence type="inferred from homology"/>
<accession>A0A8C4ZCN0</accession>
<protein>
    <submittedName>
        <fullName evidence="9">Cyclin D-type binding-protein 1</fullName>
    </submittedName>
</protein>
<reference evidence="9" key="1">
    <citation type="submission" date="2025-08" db="UniProtKB">
        <authorList>
            <consortium name="Ensembl"/>
        </authorList>
    </citation>
    <scope>IDENTIFICATION</scope>
</reference>
<evidence type="ECO:0000256" key="3">
    <source>
        <dbReference type="ARBA" id="ARBA00008940"/>
    </source>
</evidence>
<feature type="domain" description="Cyclin-D1-binding protein 1-like N-terminal" evidence="7">
    <location>
        <begin position="50"/>
        <end position="179"/>
    </location>
</feature>
<dbReference type="InterPro" id="IPR049317">
    <property type="entry name" value="GCIP-like_N"/>
</dbReference>
<dbReference type="GO" id="GO:0005737">
    <property type="term" value="C:cytoplasm"/>
    <property type="evidence" value="ECO:0007669"/>
    <property type="project" value="UniProtKB-SubCell"/>
</dbReference>
<dbReference type="PANTHER" id="PTHR15492:SF1">
    <property type="entry name" value="CYCLIN-D1-BINDING PROTEIN 1"/>
    <property type="match status" value="1"/>
</dbReference>
<evidence type="ECO:0000256" key="2">
    <source>
        <dbReference type="ARBA" id="ARBA00004496"/>
    </source>
</evidence>
<keyword evidence="6" id="KW-0131">Cell cycle</keyword>
<evidence type="ECO:0000256" key="4">
    <source>
        <dbReference type="ARBA" id="ARBA00022490"/>
    </source>
</evidence>
<evidence type="ECO:0000256" key="6">
    <source>
        <dbReference type="ARBA" id="ARBA00023306"/>
    </source>
</evidence>
<evidence type="ECO:0000259" key="7">
    <source>
        <dbReference type="Pfam" id="PF13324"/>
    </source>
</evidence>
<keyword evidence="10" id="KW-1185">Reference proteome</keyword>
<dbReference type="Proteomes" id="UP000694546">
    <property type="component" value="Chromosome 13"/>
</dbReference>
<dbReference type="OMA" id="GASHICP"/>
<evidence type="ECO:0000256" key="1">
    <source>
        <dbReference type="ARBA" id="ARBA00004123"/>
    </source>
</evidence>
<dbReference type="GO" id="GO:0005634">
    <property type="term" value="C:nucleus"/>
    <property type="evidence" value="ECO:0007669"/>
    <property type="project" value="UniProtKB-SubCell"/>
</dbReference>
<dbReference type="Ensembl" id="ENSGMOT00000012334.2">
    <property type="protein sequence ID" value="ENSGMOP00000012009.2"/>
    <property type="gene ID" value="ENSGMOG00000011233.2"/>
</dbReference>